<protein>
    <submittedName>
        <fullName evidence="2">Uncharacterized protein</fullName>
    </submittedName>
</protein>
<feature type="compositionally biased region" description="Polar residues" evidence="1">
    <location>
        <begin position="9"/>
        <end position="21"/>
    </location>
</feature>
<dbReference type="OrthoDB" id="8587079at2"/>
<accession>A0A6L5JVC3</accession>
<sequence length="140" mass="15354">MAYALYNLSAANDPSDSNRATGNRKALADEMDGRQIEAAQELTRRMAQGKPMKVLDAWLKTAGTQQSARKSAQTGEAPPQGNAGPFPARPAKRPGVVSCNTRCNNGDCYRTYDNGRQIHFQAKPKFNPFNNQMEWDSGSC</sequence>
<proteinExistence type="predicted"/>
<evidence type="ECO:0000313" key="3">
    <source>
        <dbReference type="Proteomes" id="UP000480275"/>
    </source>
</evidence>
<dbReference type="Proteomes" id="UP000480275">
    <property type="component" value="Unassembled WGS sequence"/>
</dbReference>
<dbReference type="AlphaFoldDB" id="A0A6L5JVC3"/>
<dbReference type="EMBL" id="WIXJ01000003">
    <property type="protein sequence ID" value="MQY51315.1"/>
    <property type="molecule type" value="Genomic_DNA"/>
</dbReference>
<name>A0A6L5JVC3_RHOTE</name>
<evidence type="ECO:0000313" key="2">
    <source>
        <dbReference type="EMBL" id="MQY51315.1"/>
    </source>
</evidence>
<feature type="compositionally biased region" description="Polar residues" evidence="1">
    <location>
        <begin position="62"/>
        <end position="74"/>
    </location>
</feature>
<gene>
    <name evidence="2" type="ORF">GHK24_05955</name>
</gene>
<reference evidence="2 3" key="1">
    <citation type="submission" date="2019-10" db="EMBL/GenBank/DDBJ databases">
        <title>Whole-genome sequence of the purple nonsulfur photosynthetic bacterium Rhodocyclus tenuis.</title>
        <authorList>
            <person name="Kyndt J.A."/>
            <person name="Meyer T.E."/>
        </authorList>
    </citation>
    <scope>NUCLEOTIDE SEQUENCE [LARGE SCALE GENOMIC DNA]</scope>
    <source>
        <strain evidence="2 3">DSM 110</strain>
    </source>
</reference>
<feature type="region of interest" description="Disordered" evidence="1">
    <location>
        <begin position="61"/>
        <end position="95"/>
    </location>
</feature>
<comment type="caution">
    <text evidence="2">The sequence shown here is derived from an EMBL/GenBank/DDBJ whole genome shotgun (WGS) entry which is preliminary data.</text>
</comment>
<organism evidence="2 3">
    <name type="scientific">Rhodocyclus tenuis</name>
    <name type="common">Rhodospirillum tenue</name>
    <dbReference type="NCBI Taxonomy" id="1066"/>
    <lineage>
        <taxon>Bacteria</taxon>
        <taxon>Pseudomonadati</taxon>
        <taxon>Pseudomonadota</taxon>
        <taxon>Betaproteobacteria</taxon>
        <taxon>Rhodocyclales</taxon>
        <taxon>Rhodocyclaceae</taxon>
        <taxon>Rhodocyclus</taxon>
    </lineage>
</organism>
<evidence type="ECO:0000256" key="1">
    <source>
        <dbReference type="SAM" id="MobiDB-lite"/>
    </source>
</evidence>
<feature type="region of interest" description="Disordered" evidence="1">
    <location>
        <begin position="1"/>
        <end position="32"/>
    </location>
</feature>